<dbReference type="PANTHER" id="PTHR31386:SF2">
    <property type="entry name" value="SIMILAR TO RIKEN CDNA 2510039O18"/>
    <property type="match status" value="1"/>
</dbReference>
<keyword evidence="4 7" id="KW-1133">Transmembrane helix</keyword>
<evidence type="ECO:0000256" key="4">
    <source>
        <dbReference type="ARBA" id="ARBA00022989"/>
    </source>
</evidence>
<evidence type="ECO:0000256" key="7">
    <source>
        <dbReference type="SAM" id="Phobius"/>
    </source>
</evidence>
<evidence type="ECO:0000313" key="8">
    <source>
        <dbReference type="Proteomes" id="UP000887565"/>
    </source>
</evidence>
<evidence type="ECO:0000256" key="5">
    <source>
        <dbReference type="ARBA" id="ARBA00023136"/>
    </source>
</evidence>
<accession>A0A915KCT2</accession>
<comment type="subcellular location">
    <subcellularLocation>
        <location evidence="1">Membrane</location>
        <topology evidence="1">Single-pass type I membrane protein</topology>
    </subcellularLocation>
</comment>
<protein>
    <submittedName>
        <fullName evidence="9">Uncharacterized protein</fullName>
    </submittedName>
</protein>
<keyword evidence="3" id="KW-0732">Signal</keyword>
<evidence type="ECO:0000313" key="9">
    <source>
        <dbReference type="WBParaSite" id="nRc.2.0.1.t36522-RA"/>
    </source>
</evidence>
<keyword evidence="8" id="KW-1185">Reference proteome</keyword>
<dbReference type="PANTHER" id="PTHR31386">
    <property type="entry name" value="UNCHARACTERIZED PROTEIN KIAA2013"/>
    <property type="match status" value="1"/>
</dbReference>
<dbReference type="WBParaSite" id="nRc.2.0.1.t36522-RA">
    <property type="protein sequence ID" value="nRc.2.0.1.t36522-RA"/>
    <property type="gene ID" value="nRc.2.0.1.g36522"/>
</dbReference>
<dbReference type="Proteomes" id="UP000887565">
    <property type="component" value="Unplaced"/>
</dbReference>
<sequence>MLRISGPGPTKLLNGECVLSTSTIYAHRLRPNVFVQEIHIENPSTSTLTFGLSRKSAQLDNFKALNDEPDLKISSSQVKVGNSKQYYDIVVGQPNNPTSLTTKPNSQEILRLTTVIKISDLMHGLSEEKPNVEQMSKEVRKLWNQGFSISYSKAPNSLNMDLINSTVYYLLANSVSSSTLIQNIEEKQYKREDCFNAHNTLLFPSKLWLDLDTTRNVLDVAYRWKITLDKRGCSSLIRAGTEGVLQATILSLGGFKFTKEHLEFDVDPSELHRDYFFRGIVYNSDTRINVWVEVGIDNKPVLYVATNGTPANTKKFYACDAACLDEPVELKTDRVSLPVKLTDPLTPILYVTDDLNHIQELKHAIHVKEVVEAPPHEHHVIAMHKHGHRLGGLPTFFWVALIFLLVTFHLFLFKLIYNEYCRDENKLHNNYTSGRLRYSNSTYGRC</sequence>
<keyword evidence="2 7" id="KW-0812">Transmembrane</keyword>
<dbReference type="GO" id="GO:0016020">
    <property type="term" value="C:membrane"/>
    <property type="evidence" value="ECO:0007669"/>
    <property type="project" value="UniProtKB-SubCell"/>
</dbReference>
<organism evidence="8 9">
    <name type="scientific">Romanomermis culicivorax</name>
    <name type="common">Nematode worm</name>
    <dbReference type="NCBI Taxonomy" id="13658"/>
    <lineage>
        <taxon>Eukaryota</taxon>
        <taxon>Metazoa</taxon>
        <taxon>Ecdysozoa</taxon>
        <taxon>Nematoda</taxon>
        <taxon>Enoplea</taxon>
        <taxon>Dorylaimia</taxon>
        <taxon>Mermithida</taxon>
        <taxon>Mermithoidea</taxon>
        <taxon>Mermithidae</taxon>
        <taxon>Romanomermis</taxon>
    </lineage>
</organism>
<dbReference type="Pfam" id="PF10222">
    <property type="entry name" value="DUF2152"/>
    <property type="match status" value="1"/>
</dbReference>
<feature type="transmembrane region" description="Helical" evidence="7">
    <location>
        <begin position="396"/>
        <end position="417"/>
    </location>
</feature>
<keyword evidence="6" id="KW-0325">Glycoprotein</keyword>
<name>A0A915KCT2_ROMCU</name>
<dbReference type="AlphaFoldDB" id="A0A915KCT2"/>
<proteinExistence type="predicted"/>
<dbReference type="InterPro" id="IPR018795">
    <property type="entry name" value="K2013-like"/>
</dbReference>
<evidence type="ECO:0000256" key="2">
    <source>
        <dbReference type="ARBA" id="ARBA00022692"/>
    </source>
</evidence>
<evidence type="ECO:0000256" key="1">
    <source>
        <dbReference type="ARBA" id="ARBA00004479"/>
    </source>
</evidence>
<evidence type="ECO:0000256" key="6">
    <source>
        <dbReference type="ARBA" id="ARBA00023180"/>
    </source>
</evidence>
<dbReference type="OMA" id="LAEIHRW"/>
<evidence type="ECO:0000256" key="3">
    <source>
        <dbReference type="ARBA" id="ARBA00022729"/>
    </source>
</evidence>
<reference evidence="9" key="1">
    <citation type="submission" date="2022-11" db="UniProtKB">
        <authorList>
            <consortium name="WormBaseParasite"/>
        </authorList>
    </citation>
    <scope>IDENTIFICATION</scope>
</reference>
<keyword evidence="5 7" id="KW-0472">Membrane</keyword>